<organism evidence="2 3">
    <name type="scientific">Cephalotus follicularis</name>
    <name type="common">Albany pitcher plant</name>
    <dbReference type="NCBI Taxonomy" id="3775"/>
    <lineage>
        <taxon>Eukaryota</taxon>
        <taxon>Viridiplantae</taxon>
        <taxon>Streptophyta</taxon>
        <taxon>Embryophyta</taxon>
        <taxon>Tracheophyta</taxon>
        <taxon>Spermatophyta</taxon>
        <taxon>Magnoliopsida</taxon>
        <taxon>eudicotyledons</taxon>
        <taxon>Gunneridae</taxon>
        <taxon>Pentapetalae</taxon>
        <taxon>rosids</taxon>
        <taxon>fabids</taxon>
        <taxon>Oxalidales</taxon>
        <taxon>Cephalotaceae</taxon>
        <taxon>Cephalotus</taxon>
    </lineage>
</organism>
<dbReference type="OrthoDB" id="1914518at2759"/>
<proteinExistence type="predicted"/>
<feature type="non-terminal residue" evidence="2">
    <location>
        <position position="1"/>
    </location>
</feature>
<keyword evidence="1" id="KW-0175">Coiled coil</keyword>
<evidence type="ECO:0000256" key="1">
    <source>
        <dbReference type="SAM" id="Coils"/>
    </source>
</evidence>
<reference evidence="3" key="1">
    <citation type="submission" date="2016-04" db="EMBL/GenBank/DDBJ databases">
        <title>Cephalotus genome sequencing.</title>
        <authorList>
            <person name="Fukushima K."/>
            <person name="Hasebe M."/>
            <person name="Fang X."/>
        </authorList>
    </citation>
    <scope>NUCLEOTIDE SEQUENCE [LARGE SCALE GENOMIC DNA]</scope>
    <source>
        <strain evidence="3">cv. St1</strain>
    </source>
</reference>
<comment type="caution">
    <text evidence="2">The sequence shown here is derived from an EMBL/GenBank/DDBJ whole genome shotgun (WGS) entry which is preliminary data.</text>
</comment>
<protein>
    <submittedName>
        <fullName evidence="2">Uncharacterized protein</fullName>
    </submittedName>
</protein>
<feature type="non-terminal residue" evidence="2">
    <location>
        <position position="205"/>
    </location>
</feature>
<dbReference type="SUPFAM" id="SSF56672">
    <property type="entry name" value="DNA/RNA polymerases"/>
    <property type="match status" value="1"/>
</dbReference>
<gene>
    <name evidence="2" type="ORF">CFOL_v3_30071</name>
</gene>
<dbReference type="InParanoid" id="A0A1Q3D2I5"/>
<dbReference type="InterPro" id="IPR043128">
    <property type="entry name" value="Rev_trsase/Diguanyl_cyclase"/>
</dbReference>
<dbReference type="EMBL" id="BDDD01003985">
    <property type="protein sequence ID" value="GAV86644.1"/>
    <property type="molecule type" value="Genomic_DNA"/>
</dbReference>
<keyword evidence="3" id="KW-1185">Reference proteome</keyword>
<dbReference type="AlphaFoldDB" id="A0A1Q3D2I5"/>
<evidence type="ECO:0000313" key="3">
    <source>
        <dbReference type="Proteomes" id="UP000187406"/>
    </source>
</evidence>
<dbReference type="Gene3D" id="3.10.10.10">
    <property type="entry name" value="HIV Type 1 Reverse Transcriptase, subunit A, domain 1"/>
    <property type="match status" value="1"/>
</dbReference>
<dbReference type="InterPro" id="IPR043502">
    <property type="entry name" value="DNA/RNA_pol_sf"/>
</dbReference>
<dbReference type="Gene3D" id="3.30.70.270">
    <property type="match status" value="1"/>
</dbReference>
<dbReference type="PANTHER" id="PTHR33064:SF37">
    <property type="entry name" value="RIBONUCLEASE H"/>
    <property type="match status" value="1"/>
</dbReference>
<feature type="coiled-coil region" evidence="1">
    <location>
        <begin position="30"/>
        <end position="57"/>
    </location>
</feature>
<name>A0A1Q3D2I5_CEPFO</name>
<accession>A0A1Q3D2I5</accession>
<sequence>TKEINLLKTLPMFKEDSINLIKTKENHLYFMKQEISNQKLEQQLQTLQIEKIKSLKTNITNNLCSDIPDAVWHRKRHVISLPYEKYFPRNIPTKTRPIQMTYELMEPCKKEIEQLLTKKLIKPSKSPWKTITPIQRFILFAKKFPDIITDKKQLQRFLGSINSIRDFIHNLQDLCTPLYQKLSKIPPPWIDKHTQLNKQIKIYAK</sequence>
<dbReference type="InterPro" id="IPR051320">
    <property type="entry name" value="Viral_Replic_Matur_Polypro"/>
</dbReference>
<dbReference type="PANTHER" id="PTHR33064">
    <property type="entry name" value="POL PROTEIN"/>
    <property type="match status" value="1"/>
</dbReference>
<dbReference type="Proteomes" id="UP000187406">
    <property type="component" value="Unassembled WGS sequence"/>
</dbReference>
<evidence type="ECO:0000313" key="2">
    <source>
        <dbReference type="EMBL" id="GAV86644.1"/>
    </source>
</evidence>